<dbReference type="KEGG" id="ghi:107963105"/>
<proteinExistence type="predicted"/>
<reference evidence="2" key="1">
    <citation type="journal article" date="2020" name="Nat. Genet.">
        <title>Genomic diversifications of five Gossypium allopolyploid species and their impact on cotton improvement.</title>
        <authorList>
            <person name="Chen Z.J."/>
            <person name="Sreedasyam A."/>
            <person name="Ando A."/>
            <person name="Song Q."/>
            <person name="De Santiago L.M."/>
            <person name="Hulse-Kemp A.M."/>
            <person name="Ding M."/>
            <person name="Ye W."/>
            <person name="Kirkbride R.C."/>
            <person name="Jenkins J."/>
            <person name="Plott C."/>
            <person name="Lovell J."/>
            <person name="Lin Y.M."/>
            <person name="Vaughn R."/>
            <person name="Liu B."/>
            <person name="Simpson S."/>
            <person name="Scheffler B.E."/>
            <person name="Wen L."/>
            <person name="Saski C.A."/>
            <person name="Grover C.E."/>
            <person name="Hu G."/>
            <person name="Conover J.L."/>
            <person name="Carlson J.W."/>
            <person name="Shu S."/>
            <person name="Boston L.B."/>
            <person name="Williams M."/>
            <person name="Peterson D.G."/>
            <person name="McGee K."/>
            <person name="Jones D.C."/>
            <person name="Wendel J.F."/>
            <person name="Stelly D.M."/>
            <person name="Grimwood J."/>
            <person name="Schmutz J."/>
        </authorList>
    </citation>
    <scope>NUCLEOTIDE SEQUENCE [LARGE SCALE GENOMIC DNA]</scope>
    <source>
        <strain evidence="2">cv. TM-1</strain>
    </source>
</reference>
<evidence type="ECO:0000313" key="2">
    <source>
        <dbReference type="Proteomes" id="UP000818029"/>
    </source>
</evidence>
<dbReference type="GeneID" id="107963105"/>
<reference evidence="3" key="2">
    <citation type="submission" date="2025-08" db="UniProtKB">
        <authorList>
            <consortium name="RefSeq"/>
        </authorList>
    </citation>
    <scope>IDENTIFICATION</scope>
</reference>
<name>A0A1U8PXT6_GOSHI</name>
<dbReference type="PaxDb" id="3635-A0A1U8PXT6"/>
<feature type="domain" description="Retrovirus-related Pol polyprotein from transposon TNT 1-94-like beta-barrel" evidence="1">
    <location>
        <begin position="45"/>
        <end position="123"/>
    </location>
</feature>
<gene>
    <name evidence="3" type="primary">LOC107963105</name>
</gene>
<sequence>MGHIERFCKELRNQQQVGAHVVVKEEEDHLFVVSCFSSSILYDGWLVDSGCSNHMTYDEKLFKDLDRSLKSKVRIGNGEYLEVNERGTVVIESCAGTKLISDVLFVPEIDQNLLSVSQLVEKSVTPHNRIVQEQLQIKCFENEELHAKVTLLEQQLTYLSDKLSSFVDEISEEHAMSHGKRIYLRRSRMALHARKLLEATLEVEATLVKKEFIEGEY</sequence>
<organism evidence="2 3">
    <name type="scientific">Gossypium hirsutum</name>
    <name type="common">Upland cotton</name>
    <name type="synonym">Gossypium mexicanum</name>
    <dbReference type="NCBI Taxonomy" id="3635"/>
    <lineage>
        <taxon>Eukaryota</taxon>
        <taxon>Viridiplantae</taxon>
        <taxon>Streptophyta</taxon>
        <taxon>Embryophyta</taxon>
        <taxon>Tracheophyta</taxon>
        <taxon>Spermatophyta</taxon>
        <taxon>Magnoliopsida</taxon>
        <taxon>eudicotyledons</taxon>
        <taxon>Gunneridae</taxon>
        <taxon>Pentapetalae</taxon>
        <taxon>rosids</taxon>
        <taxon>malvids</taxon>
        <taxon>Malvales</taxon>
        <taxon>Malvaceae</taxon>
        <taxon>Malvoideae</taxon>
        <taxon>Gossypium</taxon>
    </lineage>
</organism>
<dbReference type="Pfam" id="PF22936">
    <property type="entry name" value="Pol_BBD"/>
    <property type="match status" value="1"/>
</dbReference>
<keyword evidence="2" id="KW-1185">Reference proteome</keyword>
<accession>A0A1U8PXT6</accession>
<dbReference type="InterPro" id="IPR054722">
    <property type="entry name" value="PolX-like_BBD"/>
</dbReference>
<dbReference type="AlphaFoldDB" id="A0A1U8PXT6"/>
<dbReference type="Proteomes" id="UP000818029">
    <property type="component" value="Chromosome A06"/>
</dbReference>
<evidence type="ECO:0000259" key="1">
    <source>
        <dbReference type="Pfam" id="PF22936"/>
    </source>
</evidence>
<protein>
    <submittedName>
        <fullName evidence="3">Kinesin-like protein KIN-7M, chloroplastic</fullName>
    </submittedName>
</protein>
<dbReference type="RefSeq" id="XP_016755183.1">
    <property type="nucleotide sequence ID" value="XM_016899694.1"/>
</dbReference>
<evidence type="ECO:0000313" key="3">
    <source>
        <dbReference type="RefSeq" id="XP_016755183.1"/>
    </source>
</evidence>